<evidence type="ECO:0000259" key="2">
    <source>
        <dbReference type="Pfam" id="PF20153"/>
    </source>
</evidence>
<evidence type="ECO:0000313" key="3">
    <source>
        <dbReference type="EMBL" id="THG96437.1"/>
    </source>
</evidence>
<comment type="caution">
    <text evidence="3">The sequence shown here is derived from an EMBL/GenBank/DDBJ whole genome shotgun (WGS) entry which is preliminary data.</text>
</comment>
<keyword evidence="1" id="KW-0472">Membrane</keyword>
<dbReference type="EMBL" id="SGPJ01000235">
    <property type="protein sequence ID" value="THG96437.1"/>
    <property type="molecule type" value="Genomic_DNA"/>
</dbReference>
<gene>
    <name evidence="3" type="ORF">EW026_g5389</name>
</gene>
<sequence length="168" mass="19145">MDKWSDKLEEFANDVEKLLKSVREFVEFTDDTINAAGLSIVTDLRYRASCLKSYKGQHRSLEIKTYLHELSKEFGEHFKNIARCLSTFIHIGVPSIRHGQKRENKTLIHLSTVATFFSAVTATTLQYSVNQTATTLSRVVNGFWFSSLLLSSSAALNTWLILTWKEAH</sequence>
<keyword evidence="4" id="KW-1185">Reference proteome</keyword>
<reference evidence="3 4" key="1">
    <citation type="submission" date="2019-02" db="EMBL/GenBank/DDBJ databases">
        <title>Genome sequencing of the rare red list fungi Phlebia centrifuga.</title>
        <authorList>
            <person name="Buettner E."/>
            <person name="Kellner H."/>
        </authorList>
    </citation>
    <scope>NUCLEOTIDE SEQUENCE [LARGE SCALE GENOMIC DNA]</scope>
    <source>
        <strain evidence="3 4">DSM 108282</strain>
    </source>
</reference>
<name>A0A4S4KFZ7_9APHY</name>
<feature type="transmembrane region" description="Helical" evidence="1">
    <location>
        <begin position="141"/>
        <end position="162"/>
    </location>
</feature>
<dbReference type="InterPro" id="IPR045338">
    <property type="entry name" value="DUF6535"/>
</dbReference>
<proteinExistence type="predicted"/>
<keyword evidence="1" id="KW-1133">Transmembrane helix</keyword>
<dbReference type="AlphaFoldDB" id="A0A4S4KFZ7"/>
<evidence type="ECO:0000256" key="1">
    <source>
        <dbReference type="SAM" id="Phobius"/>
    </source>
</evidence>
<organism evidence="3 4">
    <name type="scientific">Hermanssonia centrifuga</name>
    <dbReference type="NCBI Taxonomy" id="98765"/>
    <lineage>
        <taxon>Eukaryota</taxon>
        <taxon>Fungi</taxon>
        <taxon>Dikarya</taxon>
        <taxon>Basidiomycota</taxon>
        <taxon>Agaricomycotina</taxon>
        <taxon>Agaricomycetes</taxon>
        <taxon>Polyporales</taxon>
        <taxon>Meruliaceae</taxon>
        <taxon>Hermanssonia</taxon>
    </lineage>
</organism>
<keyword evidence="1" id="KW-0812">Transmembrane</keyword>
<protein>
    <recommendedName>
        <fullName evidence="2">DUF6535 domain-containing protein</fullName>
    </recommendedName>
</protein>
<accession>A0A4S4KFZ7</accession>
<dbReference type="Proteomes" id="UP000309038">
    <property type="component" value="Unassembled WGS sequence"/>
</dbReference>
<feature type="domain" description="DUF6535" evidence="2">
    <location>
        <begin position="85"/>
        <end position="165"/>
    </location>
</feature>
<feature type="transmembrane region" description="Helical" evidence="1">
    <location>
        <begin position="107"/>
        <end position="129"/>
    </location>
</feature>
<dbReference type="Pfam" id="PF20153">
    <property type="entry name" value="DUF6535"/>
    <property type="match status" value="1"/>
</dbReference>
<evidence type="ECO:0000313" key="4">
    <source>
        <dbReference type="Proteomes" id="UP000309038"/>
    </source>
</evidence>